<evidence type="ECO:0000313" key="9">
    <source>
        <dbReference type="EMBL" id="MDC8830805.1"/>
    </source>
</evidence>
<dbReference type="Gene3D" id="1.10.287.470">
    <property type="entry name" value="Helix hairpin bin"/>
    <property type="match status" value="1"/>
</dbReference>
<gene>
    <name evidence="9" type="ORF">OIK42_08530</name>
</gene>
<reference evidence="9 10" key="1">
    <citation type="submission" date="2022-10" db="EMBL/GenBank/DDBJ databases">
        <title>Alteromonas sp. chi3 Genome sequencing.</title>
        <authorList>
            <person name="Park S."/>
        </authorList>
    </citation>
    <scope>NUCLEOTIDE SEQUENCE [LARGE SCALE GENOMIC DNA]</scope>
    <source>
        <strain evidence="10">chi3</strain>
    </source>
</reference>
<feature type="compositionally biased region" description="Basic and acidic residues" evidence="4">
    <location>
        <begin position="381"/>
        <end position="390"/>
    </location>
</feature>
<dbReference type="InterPro" id="IPR058626">
    <property type="entry name" value="MdtA-like_b-barrel"/>
</dbReference>
<organism evidence="9 10">
    <name type="scientific">Alteromonas gilva</name>
    <dbReference type="NCBI Taxonomy" id="2987522"/>
    <lineage>
        <taxon>Bacteria</taxon>
        <taxon>Pseudomonadati</taxon>
        <taxon>Pseudomonadota</taxon>
        <taxon>Gammaproteobacteria</taxon>
        <taxon>Alteromonadales</taxon>
        <taxon>Alteromonadaceae</taxon>
        <taxon>Alteromonas/Salinimonas group</taxon>
        <taxon>Alteromonas</taxon>
    </lineage>
</organism>
<dbReference type="Pfam" id="PF25967">
    <property type="entry name" value="RND-MFP_C"/>
    <property type="match status" value="1"/>
</dbReference>
<dbReference type="InterPro" id="IPR058627">
    <property type="entry name" value="MdtA-like_C"/>
</dbReference>
<dbReference type="Proteomes" id="UP001218788">
    <property type="component" value="Unassembled WGS sequence"/>
</dbReference>
<feature type="domain" description="Multidrug resistance protein MdtA-like barrel-sandwich hybrid" evidence="6">
    <location>
        <begin position="71"/>
        <end position="211"/>
    </location>
</feature>
<dbReference type="PROSITE" id="PS51257">
    <property type="entry name" value="PROKAR_LIPOPROTEIN"/>
    <property type="match status" value="1"/>
</dbReference>
<keyword evidence="10" id="KW-1185">Reference proteome</keyword>
<evidence type="ECO:0000259" key="7">
    <source>
        <dbReference type="Pfam" id="PF25944"/>
    </source>
</evidence>
<dbReference type="Gene3D" id="2.40.50.100">
    <property type="match status" value="1"/>
</dbReference>
<dbReference type="Gene3D" id="2.40.30.170">
    <property type="match status" value="1"/>
</dbReference>
<protein>
    <submittedName>
        <fullName evidence="9">Efflux RND transporter periplasmic adaptor subunit</fullName>
    </submittedName>
</protein>
<dbReference type="InterPro" id="IPR058625">
    <property type="entry name" value="MdtA-like_BSH"/>
</dbReference>
<evidence type="ECO:0000259" key="8">
    <source>
        <dbReference type="Pfam" id="PF25967"/>
    </source>
</evidence>
<dbReference type="Gene3D" id="2.40.420.20">
    <property type="match status" value="1"/>
</dbReference>
<feature type="compositionally biased region" description="Polar residues" evidence="4">
    <location>
        <begin position="396"/>
        <end position="411"/>
    </location>
</feature>
<dbReference type="NCBIfam" id="TIGR01730">
    <property type="entry name" value="RND_mfp"/>
    <property type="match status" value="1"/>
</dbReference>
<evidence type="ECO:0000313" key="10">
    <source>
        <dbReference type="Proteomes" id="UP001218788"/>
    </source>
</evidence>
<dbReference type="InterPro" id="IPR006143">
    <property type="entry name" value="RND_pump_MFP"/>
</dbReference>
<evidence type="ECO:0000256" key="2">
    <source>
        <dbReference type="ARBA" id="ARBA00009477"/>
    </source>
</evidence>
<name>A0ABT5L197_9ALTE</name>
<feature type="domain" description="Multidrug resistance protein MdtA-like alpha-helical hairpin" evidence="5">
    <location>
        <begin position="109"/>
        <end position="179"/>
    </location>
</feature>
<evidence type="ECO:0000259" key="5">
    <source>
        <dbReference type="Pfam" id="PF25876"/>
    </source>
</evidence>
<comment type="subcellular location">
    <subcellularLocation>
        <location evidence="1">Cell inner membrane</location>
        <topology evidence="1">Lipid-anchor</topology>
    </subcellularLocation>
</comment>
<dbReference type="EMBL" id="JAQQXP010000001">
    <property type="protein sequence ID" value="MDC8830805.1"/>
    <property type="molecule type" value="Genomic_DNA"/>
</dbReference>
<dbReference type="InterPro" id="IPR058624">
    <property type="entry name" value="MdtA-like_HH"/>
</dbReference>
<dbReference type="PANTHER" id="PTHR30158:SF3">
    <property type="entry name" value="MULTIDRUG EFFLUX PUMP SUBUNIT ACRA-RELATED"/>
    <property type="match status" value="1"/>
</dbReference>
<dbReference type="SUPFAM" id="SSF111369">
    <property type="entry name" value="HlyD-like secretion proteins"/>
    <property type="match status" value="1"/>
</dbReference>
<keyword evidence="3" id="KW-0175">Coiled coil</keyword>
<sequence>MKKLASLLLVSVTLIVACTDDSAPAQQKAAQQSSASAPSSKAKPVNVITVTPRDIELSKPMPGRVEAYTAAEIRPQVNGIVESVNFQQGSLVNKGQQLYQIDDAQYKAQYQRAKANLQTAQANLELAQLQYGRIKTLLTSNAVSQQELDSARTSVTQAEAAVALAEAEVEAARINVEFTKVYAPISGYIGPSTVTQGALVSAQQATALAVIRQFDPIYVDVAQSASQLQHLQGSMLTDRMNESGKGDYKVQLLVGENDAVYPHQGRLFASDLAVEQSTGTTRIRIIVDNPDTVLLPGMYVRARIQNLVSRQYILIPQKAVSLGEDGAKSVWLVGKDNTTSKQTITTSGTYEHYWVVDKGLQEGDVVIVEGTMMITPGTKVAPRDISRNDDTGADAETSNPGRSTQTASNAK</sequence>
<evidence type="ECO:0000256" key="4">
    <source>
        <dbReference type="SAM" id="MobiDB-lite"/>
    </source>
</evidence>
<feature type="region of interest" description="Disordered" evidence="4">
    <location>
        <begin position="378"/>
        <end position="411"/>
    </location>
</feature>
<evidence type="ECO:0000259" key="6">
    <source>
        <dbReference type="Pfam" id="PF25917"/>
    </source>
</evidence>
<accession>A0ABT5L197</accession>
<dbReference type="Pfam" id="PF25876">
    <property type="entry name" value="HH_MFP_RND"/>
    <property type="match status" value="1"/>
</dbReference>
<comment type="caution">
    <text evidence="9">The sequence shown here is derived from an EMBL/GenBank/DDBJ whole genome shotgun (WGS) entry which is preliminary data.</text>
</comment>
<evidence type="ECO:0000256" key="1">
    <source>
        <dbReference type="ARBA" id="ARBA00004519"/>
    </source>
</evidence>
<feature type="domain" description="Multidrug resistance protein MdtA-like beta-barrel" evidence="7">
    <location>
        <begin position="216"/>
        <end position="305"/>
    </location>
</feature>
<dbReference type="RefSeq" id="WP_273639727.1">
    <property type="nucleotide sequence ID" value="NZ_JAQQXP010000001.1"/>
</dbReference>
<feature type="domain" description="Multidrug resistance protein MdtA-like C-terminal permuted SH3" evidence="8">
    <location>
        <begin position="313"/>
        <end position="370"/>
    </location>
</feature>
<dbReference type="Pfam" id="PF25917">
    <property type="entry name" value="BSH_RND"/>
    <property type="match status" value="1"/>
</dbReference>
<dbReference type="Pfam" id="PF25944">
    <property type="entry name" value="Beta-barrel_RND"/>
    <property type="match status" value="1"/>
</dbReference>
<comment type="similarity">
    <text evidence="2">Belongs to the membrane fusion protein (MFP) (TC 8.A.1) family.</text>
</comment>
<feature type="coiled-coil region" evidence="3">
    <location>
        <begin position="103"/>
        <end position="175"/>
    </location>
</feature>
<evidence type="ECO:0000256" key="3">
    <source>
        <dbReference type="SAM" id="Coils"/>
    </source>
</evidence>
<dbReference type="PANTHER" id="PTHR30158">
    <property type="entry name" value="ACRA/E-RELATED COMPONENT OF DRUG EFFLUX TRANSPORTER"/>
    <property type="match status" value="1"/>
</dbReference>
<proteinExistence type="inferred from homology"/>